<feature type="transmembrane region" description="Helical" evidence="5">
    <location>
        <begin position="136"/>
        <end position="161"/>
    </location>
</feature>
<dbReference type="AlphaFoldDB" id="A0A0K0DBP6"/>
<accession>A0A0K0DBP6</accession>
<dbReference type="CDD" id="cd00637">
    <property type="entry name" value="7tm_classA_rhodopsin-like"/>
    <property type="match status" value="1"/>
</dbReference>
<keyword evidence="3 5" id="KW-1133">Transmembrane helix</keyword>
<dbReference type="PROSITE" id="PS50262">
    <property type="entry name" value="G_PROTEIN_RECEP_F1_2"/>
    <property type="match status" value="1"/>
</dbReference>
<reference evidence="8" key="2">
    <citation type="submission" date="2017-02" db="UniProtKB">
        <authorList>
            <consortium name="WormBaseParasite"/>
        </authorList>
    </citation>
    <scope>IDENTIFICATION</scope>
</reference>
<dbReference type="InterPro" id="IPR017452">
    <property type="entry name" value="GPCR_Rhodpsn_7TM"/>
</dbReference>
<dbReference type="WBParaSite" id="ACAC_0000787101-mRNA-1">
    <property type="protein sequence ID" value="ACAC_0000787101-mRNA-1"/>
    <property type="gene ID" value="ACAC_0000787101"/>
</dbReference>
<protein>
    <submittedName>
        <fullName evidence="8">G_PROTEIN_RECEP_F1_2 domain-containing protein</fullName>
    </submittedName>
</protein>
<evidence type="ECO:0000256" key="4">
    <source>
        <dbReference type="ARBA" id="ARBA00023136"/>
    </source>
</evidence>
<dbReference type="Gene3D" id="1.20.1070.10">
    <property type="entry name" value="Rhodopsin 7-helix transmembrane proteins"/>
    <property type="match status" value="1"/>
</dbReference>
<sequence>MIHQMRQTIFITSFLALLSIALILPVVFSATVRSFTGLGQYVNTKKEIYSIVKYMCVDGMRRDVKVMVVGFLVAFAFVLPGSLVTFFYTKIILRLRHQQRTMLQSRIPIRRITIYTMAVTLFYLSCQIPFWLPQIYVVVCMMFGYTINPSHITLTTGLVLVTERLIRKRTKSLQNGQFRDSELDEFALERIISKSDGMATMCPNCEVQLTLQSDNTKTLPQRKFPITKFSKKFGNC</sequence>
<dbReference type="Proteomes" id="UP000035642">
    <property type="component" value="Unassembled WGS sequence"/>
</dbReference>
<keyword evidence="7" id="KW-1185">Reference proteome</keyword>
<evidence type="ECO:0000256" key="2">
    <source>
        <dbReference type="ARBA" id="ARBA00022692"/>
    </source>
</evidence>
<organism evidence="7 8">
    <name type="scientific">Angiostrongylus cantonensis</name>
    <name type="common">Rat lungworm</name>
    <dbReference type="NCBI Taxonomy" id="6313"/>
    <lineage>
        <taxon>Eukaryota</taxon>
        <taxon>Metazoa</taxon>
        <taxon>Ecdysozoa</taxon>
        <taxon>Nematoda</taxon>
        <taxon>Chromadorea</taxon>
        <taxon>Rhabditida</taxon>
        <taxon>Rhabditina</taxon>
        <taxon>Rhabditomorpha</taxon>
        <taxon>Strongyloidea</taxon>
        <taxon>Metastrongylidae</taxon>
        <taxon>Angiostrongylus</taxon>
    </lineage>
</organism>
<evidence type="ECO:0000256" key="3">
    <source>
        <dbReference type="ARBA" id="ARBA00022989"/>
    </source>
</evidence>
<evidence type="ECO:0000313" key="8">
    <source>
        <dbReference type="WBParaSite" id="ACAC_0000787101-mRNA-1"/>
    </source>
</evidence>
<dbReference type="SUPFAM" id="SSF81321">
    <property type="entry name" value="Family A G protein-coupled receptor-like"/>
    <property type="match status" value="1"/>
</dbReference>
<proteinExistence type="predicted"/>
<keyword evidence="2 5" id="KW-0812">Transmembrane</keyword>
<feature type="transmembrane region" description="Helical" evidence="5">
    <location>
        <begin position="68"/>
        <end position="91"/>
    </location>
</feature>
<evidence type="ECO:0000256" key="5">
    <source>
        <dbReference type="SAM" id="Phobius"/>
    </source>
</evidence>
<feature type="transmembrane region" description="Helical" evidence="5">
    <location>
        <begin position="112"/>
        <end position="130"/>
    </location>
</feature>
<name>A0A0K0DBP6_ANGCA</name>
<keyword evidence="4 5" id="KW-0472">Membrane</keyword>
<dbReference type="GO" id="GO:0016020">
    <property type="term" value="C:membrane"/>
    <property type="evidence" value="ECO:0007669"/>
    <property type="project" value="UniProtKB-SubCell"/>
</dbReference>
<dbReference type="STRING" id="6313.A0A0K0DBP6"/>
<evidence type="ECO:0000256" key="1">
    <source>
        <dbReference type="ARBA" id="ARBA00004370"/>
    </source>
</evidence>
<reference evidence="7" key="1">
    <citation type="submission" date="2012-09" db="EMBL/GenBank/DDBJ databases">
        <authorList>
            <person name="Martin A.A."/>
        </authorList>
    </citation>
    <scope>NUCLEOTIDE SEQUENCE</scope>
</reference>
<evidence type="ECO:0000313" key="7">
    <source>
        <dbReference type="Proteomes" id="UP000035642"/>
    </source>
</evidence>
<feature type="domain" description="G-protein coupled receptors family 1 profile" evidence="6">
    <location>
        <begin position="1"/>
        <end position="132"/>
    </location>
</feature>
<comment type="subcellular location">
    <subcellularLocation>
        <location evidence="1">Membrane</location>
    </subcellularLocation>
</comment>
<evidence type="ECO:0000259" key="6">
    <source>
        <dbReference type="PROSITE" id="PS50262"/>
    </source>
</evidence>